<reference evidence="5" key="2">
    <citation type="submission" date="2023-05" db="EMBL/GenBank/DDBJ databases">
        <authorList>
            <consortium name="Lawrence Berkeley National Laboratory"/>
            <person name="Steindorff A."/>
            <person name="Hensen N."/>
            <person name="Bonometti L."/>
            <person name="Westerberg I."/>
            <person name="Brannstrom I.O."/>
            <person name="Guillou S."/>
            <person name="Cros-Aarteil S."/>
            <person name="Calhoun S."/>
            <person name="Haridas S."/>
            <person name="Kuo A."/>
            <person name="Mondo S."/>
            <person name="Pangilinan J."/>
            <person name="Riley R."/>
            <person name="Labutti K."/>
            <person name="Andreopoulos B."/>
            <person name="Lipzen A."/>
            <person name="Chen C."/>
            <person name="Yanf M."/>
            <person name="Daum C."/>
            <person name="Ng V."/>
            <person name="Clum A."/>
            <person name="Ohm R."/>
            <person name="Martin F."/>
            <person name="Silar P."/>
            <person name="Natvig D."/>
            <person name="Lalanne C."/>
            <person name="Gautier V."/>
            <person name="Ament-Velasquez S.L."/>
            <person name="Kruys A."/>
            <person name="Hutchinson M.I."/>
            <person name="Powell A.J."/>
            <person name="Barry K."/>
            <person name="Miller A.N."/>
            <person name="Grigoriev I.V."/>
            <person name="Debuchy R."/>
            <person name="Gladieux P."/>
            <person name="Thoren M.H."/>
            <person name="Johannesson H."/>
        </authorList>
    </citation>
    <scope>NUCLEOTIDE SEQUENCE</scope>
    <source>
        <strain evidence="5">CBS 990.96</strain>
    </source>
</reference>
<gene>
    <name evidence="5" type="ORF">QBC38DRAFT_488250</name>
</gene>
<dbReference type="InterPro" id="IPR036318">
    <property type="entry name" value="FAD-bd_PCMH-like_sf"/>
</dbReference>
<accession>A0AAN7GNJ9</accession>
<dbReference type="PROSITE" id="PS51387">
    <property type="entry name" value="FAD_PCMH"/>
    <property type="match status" value="1"/>
</dbReference>
<evidence type="ECO:0000256" key="3">
    <source>
        <dbReference type="SAM" id="SignalP"/>
    </source>
</evidence>
<evidence type="ECO:0000259" key="4">
    <source>
        <dbReference type="PROSITE" id="PS51387"/>
    </source>
</evidence>
<organism evidence="5 6">
    <name type="scientific">Podospora fimiseda</name>
    <dbReference type="NCBI Taxonomy" id="252190"/>
    <lineage>
        <taxon>Eukaryota</taxon>
        <taxon>Fungi</taxon>
        <taxon>Dikarya</taxon>
        <taxon>Ascomycota</taxon>
        <taxon>Pezizomycotina</taxon>
        <taxon>Sordariomycetes</taxon>
        <taxon>Sordariomycetidae</taxon>
        <taxon>Sordariales</taxon>
        <taxon>Podosporaceae</taxon>
        <taxon>Podospora</taxon>
    </lineage>
</organism>
<dbReference type="Gene3D" id="3.40.462.20">
    <property type="match status" value="1"/>
</dbReference>
<sequence length="627" mass="67591">MHLKGSDSIRILAVVLSFSTCSQASFKIPHGFNPVKIDYTPYADLVTRQSVDAGPVNATLPVDSSPTGGRRAPACRYIPGDSEYPSEATWSRLNRTVGGRLIRGEPLASSVCYGITANAAACAALQQKWDYVNPFLPDPVNIMSPYWLNNSCNPQMGSEGQCRMGNLAPYAIRVTGASDVAAGVKFASENNIRLTMKNTGHDYLGRSTGEGSLALWMHNLKDIKVLDYNSRGYTGKAVKFGAGVQVIEAYKAAKDAGLRIVGGACPSVGVSGGWLPGGGHGALSAAYGLGADQTLEFEIVTAKGEVLIATPTQNSDLYWALSGGGSGNYGVVISATVKAYRDGPVAGFSLLFVNSNPTAYWGAIQAWITRLVDIDAKFPKLSSAVTFTGQFFSMDFVTLPDATKAQLETALAPFLSDLQKLNITPLAQESHVSPTFFDHYQHFTTEDSINGTNITIGNRIIPRSLAQPRSLPTLVNTIRSISEQTPGAVFVIVANNVSHVNVGNKPGSNSVLPAWRDALFLLNFGSFISYNAPWSEKQANQRMINSWIDKFRALTPGGGSYINEATFDYPTWKQEYFGSNYDRLASIKAKYDPEYLFFGNAAVGSDTVWKSSGSDGSGRLCRRNARY</sequence>
<dbReference type="InterPro" id="IPR016166">
    <property type="entry name" value="FAD-bd_PCMH"/>
</dbReference>
<dbReference type="InterPro" id="IPR006094">
    <property type="entry name" value="Oxid_FAD_bind_N"/>
</dbReference>
<dbReference type="InterPro" id="IPR012951">
    <property type="entry name" value="BBE"/>
</dbReference>
<dbReference type="Pfam" id="PF01565">
    <property type="entry name" value="FAD_binding_4"/>
    <property type="match status" value="1"/>
</dbReference>
<dbReference type="GO" id="GO:0071949">
    <property type="term" value="F:FAD binding"/>
    <property type="evidence" value="ECO:0007669"/>
    <property type="project" value="InterPro"/>
</dbReference>
<dbReference type="Gene3D" id="3.30.465.10">
    <property type="match status" value="1"/>
</dbReference>
<feature type="domain" description="FAD-binding PCMH-type" evidence="4">
    <location>
        <begin position="164"/>
        <end position="342"/>
    </location>
</feature>
<comment type="caution">
    <text evidence="5">The sequence shown here is derived from an EMBL/GenBank/DDBJ whole genome shotgun (WGS) entry which is preliminary data.</text>
</comment>
<name>A0AAN7GNJ9_9PEZI</name>
<proteinExistence type="inferred from homology"/>
<dbReference type="GO" id="GO:0016491">
    <property type="term" value="F:oxidoreductase activity"/>
    <property type="evidence" value="ECO:0007669"/>
    <property type="project" value="UniProtKB-KW"/>
</dbReference>
<dbReference type="InterPro" id="IPR050432">
    <property type="entry name" value="FAD-linked_Oxidoreductases_BP"/>
</dbReference>
<keyword evidence="3" id="KW-0732">Signal</keyword>
<dbReference type="PANTHER" id="PTHR13878:SF91">
    <property type="entry name" value="FAD BINDING DOMAIN PROTEIN (AFU_ORTHOLOGUE AFUA_6G12070)-RELATED"/>
    <property type="match status" value="1"/>
</dbReference>
<feature type="chain" id="PRO_5042821915" description="FAD-binding PCMH-type domain-containing protein" evidence="3">
    <location>
        <begin position="25"/>
        <end position="627"/>
    </location>
</feature>
<dbReference type="EMBL" id="MU865437">
    <property type="protein sequence ID" value="KAK4223157.1"/>
    <property type="molecule type" value="Genomic_DNA"/>
</dbReference>
<keyword evidence="6" id="KW-1185">Reference proteome</keyword>
<evidence type="ECO:0000256" key="2">
    <source>
        <dbReference type="ARBA" id="ARBA00023002"/>
    </source>
</evidence>
<evidence type="ECO:0000256" key="1">
    <source>
        <dbReference type="ARBA" id="ARBA00005466"/>
    </source>
</evidence>
<evidence type="ECO:0000313" key="6">
    <source>
        <dbReference type="Proteomes" id="UP001301958"/>
    </source>
</evidence>
<keyword evidence="2" id="KW-0560">Oxidoreductase</keyword>
<reference evidence="5" key="1">
    <citation type="journal article" date="2023" name="Mol. Phylogenet. Evol.">
        <title>Genome-scale phylogeny and comparative genomics of the fungal order Sordariales.</title>
        <authorList>
            <person name="Hensen N."/>
            <person name="Bonometti L."/>
            <person name="Westerberg I."/>
            <person name="Brannstrom I.O."/>
            <person name="Guillou S."/>
            <person name="Cros-Aarteil S."/>
            <person name="Calhoun S."/>
            <person name="Haridas S."/>
            <person name="Kuo A."/>
            <person name="Mondo S."/>
            <person name="Pangilinan J."/>
            <person name="Riley R."/>
            <person name="LaButti K."/>
            <person name="Andreopoulos B."/>
            <person name="Lipzen A."/>
            <person name="Chen C."/>
            <person name="Yan M."/>
            <person name="Daum C."/>
            <person name="Ng V."/>
            <person name="Clum A."/>
            <person name="Steindorff A."/>
            <person name="Ohm R.A."/>
            <person name="Martin F."/>
            <person name="Silar P."/>
            <person name="Natvig D.O."/>
            <person name="Lalanne C."/>
            <person name="Gautier V."/>
            <person name="Ament-Velasquez S.L."/>
            <person name="Kruys A."/>
            <person name="Hutchinson M.I."/>
            <person name="Powell A.J."/>
            <person name="Barry K."/>
            <person name="Miller A.N."/>
            <person name="Grigoriev I.V."/>
            <person name="Debuchy R."/>
            <person name="Gladieux P."/>
            <person name="Hiltunen Thoren M."/>
            <person name="Johannesson H."/>
        </authorList>
    </citation>
    <scope>NUCLEOTIDE SEQUENCE</scope>
    <source>
        <strain evidence="5">CBS 990.96</strain>
    </source>
</reference>
<dbReference type="Pfam" id="PF08031">
    <property type="entry name" value="BBE"/>
    <property type="match status" value="1"/>
</dbReference>
<dbReference type="SUPFAM" id="SSF56176">
    <property type="entry name" value="FAD-binding/transporter-associated domain-like"/>
    <property type="match status" value="1"/>
</dbReference>
<protein>
    <recommendedName>
        <fullName evidence="4">FAD-binding PCMH-type domain-containing protein</fullName>
    </recommendedName>
</protein>
<dbReference type="InterPro" id="IPR016169">
    <property type="entry name" value="FAD-bd_PCMH_sub2"/>
</dbReference>
<evidence type="ECO:0000313" key="5">
    <source>
        <dbReference type="EMBL" id="KAK4223157.1"/>
    </source>
</evidence>
<dbReference type="PANTHER" id="PTHR13878">
    <property type="entry name" value="GULONOLACTONE OXIDASE"/>
    <property type="match status" value="1"/>
</dbReference>
<dbReference type="AlphaFoldDB" id="A0AAN7GNJ9"/>
<feature type="signal peptide" evidence="3">
    <location>
        <begin position="1"/>
        <end position="24"/>
    </location>
</feature>
<dbReference type="Proteomes" id="UP001301958">
    <property type="component" value="Unassembled WGS sequence"/>
</dbReference>
<comment type="similarity">
    <text evidence="1">Belongs to the oxygen-dependent FAD-linked oxidoreductase family.</text>
</comment>